<protein>
    <submittedName>
        <fullName evidence="6">TetR family transcriptional regulator</fullName>
    </submittedName>
</protein>
<reference evidence="6 7" key="1">
    <citation type="journal article" date="2019" name="Int. J. Syst. Evol. Microbiol.">
        <title>The Global Catalogue of Microorganisms (GCM) 10K type strain sequencing project: providing services to taxonomists for standard genome sequencing and annotation.</title>
        <authorList>
            <consortium name="The Broad Institute Genomics Platform"/>
            <consortium name="The Broad Institute Genome Sequencing Center for Infectious Disease"/>
            <person name="Wu L."/>
            <person name="Ma J."/>
        </authorList>
    </citation>
    <scope>NUCLEOTIDE SEQUENCE [LARGE SCALE GENOMIC DNA]</scope>
    <source>
        <strain evidence="6 7">JCM 13008</strain>
    </source>
</reference>
<comment type="caution">
    <text evidence="6">The sequence shown here is derived from an EMBL/GenBank/DDBJ whole genome shotgun (WGS) entry which is preliminary data.</text>
</comment>
<dbReference type="EMBL" id="BAAALG010000007">
    <property type="protein sequence ID" value="GAA1100329.1"/>
    <property type="molecule type" value="Genomic_DNA"/>
</dbReference>
<dbReference type="InterPro" id="IPR001647">
    <property type="entry name" value="HTH_TetR"/>
</dbReference>
<proteinExistence type="predicted"/>
<keyword evidence="7" id="KW-1185">Reference proteome</keyword>
<evidence type="ECO:0000313" key="6">
    <source>
        <dbReference type="EMBL" id="GAA1100329.1"/>
    </source>
</evidence>
<gene>
    <name evidence="6" type="ORF">GCM10009668_17770</name>
</gene>
<dbReference type="PANTHER" id="PTHR30055">
    <property type="entry name" value="HTH-TYPE TRANSCRIPTIONAL REGULATOR RUTR"/>
    <property type="match status" value="1"/>
</dbReference>
<dbReference type="InterPro" id="IPR009057">
    <property type="entry name" value="Homeodomain-like_sf"/>
</dbReference>
<dbReference type="PRINTS" id="PR00455">
    <property type="entry name" value="HTHTETR"/>
</dbReference>
<dbReference type="RefSeq" id="WP_343993493.1">
    <property type="nucleotide sequence ID" value="NZ_BAAALG010000007.1"/>
</dbReference>
<sequence length="198" mass="21147">MDSARLVARRRSATRLAIAEAAARLFAERGVAATGAEEIAQTAGVSLRTFYRHAHLKQDAVIPLLEVGAERWQEQLGGIAPGADLRAAIADVVAHALAVDEDGPGQALTRGLVLTMLEDDDLRRVWDKVNGDSCRVLESILAVHLDGDDPLAAPLLAEAATAAIRITLERWAADGAPSGAPLGDAARETFERLSRWWS</sequence>
<keyword evidence="1" id="KW-0805">Transcription regulation</keyword>
<evidence type="ECO:0000256" key="2">
    <source>
        <dbReference type="ARBA" id="ARBA00023125"/>
    </source>
</evidence>
<name>A0ABN1TTQ9_9ACTN</name>
<evidence type="ECO:0000256" key="3">
    <source>
        <dbReference type="ARBA" id="ARBA00023163"/>
    </source>
</evidence>
<dbReference type="Pfam" id="PF00440">
    <property type="entry name" value="TetR_N"/>
    <property type="match status" value="1"/>
</dbReference>
<dbReference type="PROSITE" id="PS50977">
    <property type="entry name" value="HTH_TETR_2"/>
    <property type="match status" value="1"/>
</dbReference>
<dbReference type="Gene3D" id="1.10.357.10">
    <property type="entry name" value="Tetracycline Repressor, domain 2"/>
    <property type="match status" value="1"/>
</dbReference>
<dbReference type="InterPro" id="IPR050109">
    <property type="entry name" value="HTH-type_TetR-like_transc_reg"/>
</dbReference>
<dbReference type="PANTHER" id="PTHR30055:SF238">
    <property type="entry name" value="MYCOFACTOCIN BIOSYNTHESIS TRANSCRIPTIONAL REGULATOR MFTR-RELATED"/>
    <property type="match status" value="1"/>
</dbReference>
<evidence type="ECO:0000259" key="5">
    <source>
        <dbReference type="PROSITE" id="PS50977"/>
    </source>
</evidence>
<feature type="DNA-binding region" description="H-T-H motif" evidence="4">
    <location>
        <begin position="35"/>
        <end position="54"/>
    </location>
</feature>
<dbReference type="SUPFAM" id="SSF46689">
    <property type="entry name" value="Homeodomain-like"/>
    <property type="match status" value="1"/>
</dbReference>
<dbReference type="Proteomes" id="UP001501581">
    <property type="component" value="Unassembled WGS sequence"/>
</dbReference>
<keyword evidence="2 4" id="KW-0238">DNA-binding</keyword>
<evidence type="ECO:0000256" key="1">
    <source>
        <dbReference type="ARBA" id="ARBA00023015"/>
    </source>
</evidence>
<keyword evidence="3" id="KW-0804">Transcription</keyword>
<feature type="domain" description="HTH tetR-type" evidence="5">
    <location>
        <begin position="12"/>
        <end position="72"/>
    </location>
</feature>
<evidence type="ECO:0000256" key="4">
    <source>
        <dbReference type="PROSITE-ProRule" id="PRU00335"/>
    </source>
</evidence>
<accession>A0ABN1TTQ9</accession>
<evidence type="ECO:0000313" key="7">
    <source>
        <dbReference type="Proteomes" id="UP001501581"/>
    </source>
</evidence>
<organism evidence="6 7">
    <name type="scientific">Nocardioides dubius</name>
    <dbReference type="NCBI Taxonomy" id="317019"/>
    <lineage>
        <taxon>Bacteria</taxon>
        <taxon>Bacillati</taxon>
        <taxon>Actinomycetota</taxon>
        <taxon>Actinomycetes</taxon>
        <taxon>Propionibacteriales</taxon>
        <taxon>Nocardioidaceae</taxon>
        <taxon>Nocardioides</taxon>
    </lineage>
</organism>